<accession>A0ABS4ZX10</accession>
<gene>
    <name evidence="2" type="ORF">JOF57_003946</name>
</gene>
<dbReference type="RefSeq" id="WP_209919160.1">
    <property type="nucleotide sequence ID" value="NZ_JAGIOP010000002.1"/>
</dbReference>
<evidence type="ECO:0000313" key="3">
    <source>
        <dbReference type="Proteomes" id="UP000694460"/>
    </source>
</evidence>
<feature type="compositionally biased region" description="Basic residues" evidence="1">
    <location>
        <begin position="353"/>
        <end position="362"/>
    </location>
</feature>
<evidence type="ECO:0008006" key="4">
    <source>
        <dbReference type="Google" id="ProtNLM"/>
    </source>
</evidence>
<reference evidence="2 3" key="1">
    <citation type="submission" date="2021-03" db="EMBL/GenBank/DDBJ databases">
        <title>Sequencing the genomes of 1000 actinobacteria strains.</title>
        <authorList>
            <person name="Klenk H.-P."/>
        </authorList>
    </citation>
    <scope>NUCLEOTIDE SEQUENCE [LARGE SCALE GENOMIC DNA]</scope>
    <source>
        <strain evidence="2 3">DSM 46713</strain>
    </source>
</reference>
<protein>
    <recommendedName>
        <fullName evidence="4">PE-PGRS family protein</fullName>
    </recommendedName>
</protein>
<dbReference type="Proteomes" id="UP000694460">
    <property type="component" value="Unassembled WGS sequence"/>
</dbReference>
<evidence type="ECO:0000256" key="1">
    <source>
        <dbReference type="SAM" id="MobiDB-lite"/>
    </source>
</evidence>
<organism evidence="2 3">
    <name type="scientific">Mycolicibacterium lutetiense</name>
    <dbReference type="NCBI Taxonomy" id="1641992"/>
    <lineage>
        <taxon>Bacteria</taxon>
        <taxon>Bacillati</taxon>
        <taxon>Actinomycetota</taxon>
        <taxon>Actinomycetes</taxon>
        <taxon>Mycobacteriales</taxon>
        <taxon>Mycobacteriaceae</taxon>
        <taxon>Mycolicibacterium</taxon>
    </lineage>
</organism>
<evidence type="ECO:0000313" key="2">
    <source>
        <dbReference type="EMBL" id="MBP2454033.1"/>
    </source>
</evidence>
<feature type="compositionally biased region" description="Low complexity" evidence="1">
    <location>
        <begin position="295"/>
        <end position="308"/>
    </location>
</feature>
<comment type="caution">
    <text evidence="2">The sequence shown here is derived from an EMBL/GenBank/DDBJ whole genome shotgun (WGS) entry which is preliminary data.</text>
</comment>
<proteinExistence type="predicted"/>
<name>A0ABS4ZX10_9MYCO</name>
<sequence>MSANPLPVLNQIITNQAGYGQLLITSLQSAADSYTQFFTSDDDYRFKYFARQAADYLAAGNVTDAAAVLKEVVFRLFAFANPLINIMQIPIAMSRNAVNAFAAVPDLLMPVGLAVLNPVEGAILAAGDSAQDVLDAVRAGDPAAAFSALVNAPAVLTGAILNGYLHETGGGTSGLLSWSNAVFNRGLIQGLTVTLPQTIAKAIGWQGPRAVPAPAAPAADVPTGVLSLPQADHADTAGRVTVGTPTAVNAGKTVTLSVAPQRSVSSVRTAGIPTEIEAAEAGFGQTGRVISSPNSAGAESDSPAASDATADKQTVAVGRKASKDPKRSIHGVRHQAKQLAKDVRGAAKTRNGSSKHRAGADK</sequence>
<feature type="region of interest" description="Disordered" evidence="1">
    <location>
        <begin position="283"/>
        <end position="362"/>
    </location>
</feature>
<keyword evidence="3" id="KW-1185">Reference proteome</keyword>
<dbReference type="EMBL" id="JAGIOP010000002">
    <property type="protein sequence ID" value="MBP2454033.1"/>
    <property type="molecule type" value="Genomic_DNA"/>
</dbReference>